<organism evidence="1 2">
    <name type="scientific">Desulfonema magnum</name>
    <dbReference type="NCBI Taxonomy" id="45655"/>
    <lineage>
        <taxon>Bacteria</taxon>
        <taxon>Pseudomonadati</taxon>
        <taxon>Thermodesulfobacteriota</taxon>
        <taxon>Desulfobacteria</taxon>
        <taxon>Desulfobacterales</taxon>
        <taxon>Desulfococcaceae</taxon>
        <taxon>Desulfonema</taxon>
    </lineage>
</organism>
<proteinExistence type="predicted"/>
<sequence length="43" mass="4918">MGIILKSGGYQNTQKRLITVGFQTEYGLIFLKNPIELNQCCFH</sequence>
<accession>A0A975BF60</accession>
<evidence type="ECO:0000313" key="1">
    <source>
        <dbReference type="EMBL" id="QTA84367.1"/>
    </source>
</evidence>
<reference evidence="1" key="1">
    <citation type="journal article" date="2021" name="Microb. Physiol.">
        <title>Proteogenomic Insights into the Physiology of Marine, Sulfate-Reducing, Filamentous Desulfonema limicola and Desulfonema magnum.</title>
        <authorList>
            <person name="Schnaars V."/>
            <person name="Wohlbrand L."/>
            <person name="Scheve S."/>
            <person name="Hinrichs C."/>
            <person name="Reinhardt R."/>
            <person name="Rabus R."/>
        </authorList>
    </citation>
    <scope>NUCLEOTIDE SEQUENCE</scope>
    <source>
        <strain evidence="1">4be13</strain>
    </source>
</reference>
<dbReference type="Proteomes" id="UP000663722">
    <property type="component" value="Chromosome"/>
</dbReference>
<evidence type="ECO:0000313" key="2">
    <source>
        <dbReference type="Proteomes" id="UP000663722"/>
    </source>
</evidence>
<keyword evidence="2" id="KW-1185">Reference proteome</keyword>
<dbReference type="EMBL" id="CP061800">
    <property type="protein sequence ID" value="QTA84367.1"/>
    <property type="molecule type" value="Genomic_DNA"/>
</dbReference>
<dbReference type="AlphaFoldDB" id="A0A975BF60"/>
<dbReference type="KEGG" id="dmm:dnm_003610"/>
<name>A0A975BF60_9BACT</name>
<protein>
    <submittedName>
        <fullName evidence="1">Uncharacterized protein</fullName>
    </submittedName>
</protein>
<gene>
    <name evidence="1" type="ORF">dnm_003610</name>
</gene>